<feature type="compositionally biased region" description="Polar residues" evidence="1">
    <location>
        <begin position="101"/>
        <end position="119"/>
    </location>
</feature>
<keyword evidence="3" id="KW-1185">Reference proteome</keyword>
<reference evidence="2 3" key="1">
    <citation type="journal article" date="2018" name="Mol. Biol. Evol.">
        <title>Broad Genomic Sampling Reveals a Smut Pathogenic Ancestry of the Fungal Clade Ustilaginomycotina.</title>
        <authorList>
            <person name="Kijpornyongpan T."/>
            <person name="Mondo S.J."/>
            <person name="Barry K."/>
            <person name="Sandor L."/>
            <person name="Lee J."/>
            <person name="Lipzen A."/>
            <person name="Pangilinan J."/>
            <person name="LaButti K."/>
            <person name="Hainaut M."/>
            <person name="Henrissat B."/>
            <person name="Grigoriev I.V."/>
            <person name="Spatafora J.W."/>
            <person name="Aime M.C."/>
        </authorList>
    </citation>
    <scope>NUCLEOTIDE SEQUENCE [LARGE SCALE GENOMIC DNA]</scope>
    <source>
        <strain evidence="2 3">MCA 3645</strain>
    </source>
</reference>
<evidence type="ECO:0000256" key="1">
    <source>
        <dbReference type="SAM" id="MobiDB-lite"/>
    </source>
</evidence>
<accession>A0A317XYU9</accession>
<protein>
    <submittedName>
        <fullName evidence="2">Uncharacterized protein</fullName>
    </submittedName>
</protein>
<gene>
    <name evidence="2" type="ORF">BCV70DRAFT_204235</name>
</gene>
<feature type="region of interest" description="Disordered" evidence="1">
    <location>
        <begin position="182"/>
        <end position="225"/>
    </location>
</feature>
<name>A0A317XYU9_9BASI</name>
<dbReference type="Proteomes" id="UP000246740">
    <property type="component" value="Unassembled WGS sequence"/>
</dbReference>
<dbReference type="InParanoid" id="A0A317XYU9"/>
<dbReference type="OrthoDB" id="2546609at2759"/>
<feature type="region of interest" description="Disordered" evidence="1">
    <location>
        <begin position="402"/>
        <end position="444"/>
    </location>
</feature>
<sequence length="444" mass="48304">MSSLQRHRNRPRSMTVESLSPTYDVQLVGAKKMTVHSKTNFRPVAYQTKEELDRFFGTTPSQKREQRLRVRESDGRIYYDTIEKEEWRELLAPLTPRCGTPNNLTARRRSSNMTAWSSTGGEGSPLSLASPSHNVMPDEEGGSRRGSYAWSMSPISSRFGSVTVNSSVAGQDTDLIDMEETHDSMPRRARRKRSNSALARSANYVDEGPLRPAIGSSDPDGWQSMPAFKRRLSEQVTGSPDLIEDDATVSEQERIRISRLPLARRKLGSLDMDLAFSPEITNGNAASTTSLASRRLDRPHVPAALQPASKTRPQSMHAACMPLTSSSTSSRAAPMSPLSPSSFGHRRTNGVCKIEGGESSHDTVLVPLRGCAATLSLASPAPSSAATLEVLNSPVCQPGYPLTPTFAPGSNREQGSHQTSRLRHASSMDFSSSNSAGPALDCVF</sequence>
<feature type="region of interest" description="Disordered" evidence="1">
    <location>
        <begin position="232"/>
        <end position="251"/>
    </location>
</feature>
<feature type="region of interest" description="Disordered" evidence="1">
    <location>
        <begin position="324"/>
        <end position="344"/>
    </location>
</feature>
<feature type="region of interest" description="Disordered" evidence="1">
    <location>
        <begin position="101"/>
        <end position="148"/>
    </location>
</feature>
<proteinExistence type="predicted"/>
<dbReference type="AlphaFoldDB" id="A0A317XYU9"/>
<evidence type="ECO:0000313" key="3">
    <source>
        <dbReference type="Proteomes" id="UP000246740"/>
    </source>
</evidence>
<dbReference type="EMBL" id="KZ819188">
    <property type="protein sequence ID" value="PWZ03467.1"/>
    <property type="molecule type" value="Genomic_DNA"/>
</dbReference>
<organism evidence="2 3">
    <name type="scientific">Testicularia cyperi</name>
    <dbReference type="NCBI Taxonomy" id="1882483"/>
    <lineage>
        <taxon>Eukaryota</taxon>
        <taxon>Fungi</taxon>
        <taxon>Dikarya</taxon>
        <taxon>Basidiomycota</taxon>
        <taxon>Ustilaginomycotina</taxon>
        <taxon>Ustilaginomycetes</taxon>
        <taxon>Ustilaginales</taxon>
        <taxon>Anthracoideaceae</taxon>
        <taxon>Testicularia</taxon>
    </lineage>
</organism>
<evidence type="ECO:0000313" key="2">
    <source>
        <dbReference type="EMBL" id="PWZ03467.1"/>
    </source>
</evidence>